<evidence type="ECO:0008006" key="4">
    <source>
        <dbReference type="Google" id="ProtNLM"/>
    </source>
</evidence>
<dbReference type="SUPFAM" id="SSF47413">
    <property type="entry name" value="lambda repressor-like DNA-binding domains"/>
    <property type="match status" value="1"/>
</dbReference>
<keyword evidence="3" id="KW-1185">Reference proteome</keyword>
<dbReference type="Proteomes" id="UP000598971">
    <property type="component" value="Unassembled WGS sequence"/>
</dbReference>
<organism evidence="2 3">
    <name type="scientific">Limnovirga soli</name>
    <dbReference type="NCBI Taxonomy" id="2656915"/>
    <lineage>
        <taxon>Bacteria</taxon>
        <taxon>Pseudomonadati</taxon>
        <taxon>Bacteroidota</taxon>
        <taxon>Chitinophagia</taxon>
        <taxon>Chitinophagales</taxon>
        <taxon>Chitinophagaceae</taxon>
        <taxon>Limnovirga</taxon>
    </lineage>
</organism>
<evidence type="ECO:0000313" key="3">
    <source>
        <dbReference type="Proteomes" id="UP000598971"/>
    </source>
</evidence>
<name>A0A8J8JRE8_9BACT</name>
<evidence type="ECO:0000256" key="1">
    <source>
        <dbReference type="SAM" id="Coils"/>
    </source>
</evidence>
<dbReference type="AlphaFoldDB" id="A0A8J8JRE8"/>
<protein>
    <recommendedName>
        <fullName evidence="4">HTH cro/C1-type domain-containing protein</fullName>
    </recommendedName>
</protein>
<dbReference type="GO" id="GO:0003677">
    <property type="term" value="F:DNA binding"/>
    <property type="evidence" value="ECO:0007669"/>
    <property type="project" value="InterPro"/>
</dbReference>
<dbReference type="RefSeq" id="WP_171607717.1">
    <property type="nucleotide sequence ID" value="NZ_WHPF01000006.1"/>
</dbReference>
<evidence type="ECO:0000313" key="2">
    <source>
        <dbReference type="EMBL" id="NNV55787.1"/>
    </source>
</evidence>
<reference evidence="2" key="1">
    <citation type="submission" date="2019-10" db="EMBL/GenBank/DDBJ databases">
        <title>Draft genome sequence of Panacibacter sp. KCS-6.</title>
        <authorList>
            <person name="Yim K.J."/>
        </authorList>
    </citation>
    <scope>NUCLEOTIDE SEQUENCE</scope>
    <source>
        <strain evidence="2">KCS-6</strain>
    </source>
</reference>
<comment type="caution">
    <text evidence="2">The sequence shown here is derived from an EMBL/GenBank/DDBJ whole genome shotgun (WGS) entry which is preliminary data.</text>
</comment>
<dbReference type="InterPro" id="IPR010982">
    <property type="entry name" value="Lambda_DNA-bd_dom_sf"/>
</dbReference>
<feature type="coiled-coil region" evidence="1">
    <location>
        <begin position="89"/>
        <end position="116"/>
    </location>
</feature>
<dbReference type="EMBL" id="WHPF01000006">
    <property type="protein sequence ID" value="NNV55787.1"/>
    <property type="molecule type" value="Genomic_DNA"/>
</dbReference>
<keyword evidence="1" id="KW-0175">Coiled coil</keyword>
<sequence length="122" mass="13447">MLSGKKYLEADKQAYPHVGNMLQQFLVTNKLSKAAVAKKLQVTAPVVSAYLKNRSMQVGVLWNVSLAVEHNFMADLADAFPATLNGGLNTSWKQQLAAKDQRIAELEKELAIYKSIVISRNG</sequence>
<accession>A0A8J8JRE8</accession>
<proteinExistence type="predicted"/>
<gene>
    <name evidence="2" type="ORF">GD597_09975</name>
</gene>